<dbReference type="Pfam" id="PF18029">
    <property type="entry name" value="Glyoxalase_6"/>
    <property type="match status" value="1"/>
</dbReference>
<dbReference type="InterPro" id="IPR029068">
    <property type="entry name" value="Glyas_Bleomycin-R_OHBP_Dase"/>
</dbReference>
<dbReference type="OrthoDB" id="4762357at2"/>
<dbReference type="InterPro" id="IPR041581">
    <property type="entry name" value="Glyoxalase_6"/>
</dbReference>
<organism evidence="2 3">
    <name type="scientific">Stenotrophomonas panacihumi</name>
    <dbReference type="NCBI Taxonomy" id="676599"/>
    <lineage>
        <taxon>Bacteria</taxon>
        <taxon>Pseudomonadati</taxon>
        <taxon>Pseudomonadota</taxon>
        <taxon>Gammaproteobacteria</taxon>
        <taxon>Lysobacterales</taxon>
        <taxon>Lysobacteraceae</taxon>
        <taxon>Stenotrophomonas</taxon>
    </lineage>
</organism>
<dbReference type="RefSeq" id="WP_057649253.1">
    <property type="nucleotide sequence ID" value="NZ_LLXU01000131.1"/>
</dbReference>
<dbReference type="SUPFAM" id="SSF54593">
    <property type="entry name" value="Glyoxalase/Bleomycin resistance protein/Dihydroxybiphenyl dioxygenase"/>
    <property type="match status" value="1"/>
</dbReference>
<dbReference type="EMBL" id="LLXU01000131">
    <property type="protein sequence ID" value="KRG37727.1"/>
    <property type="molecule type" value="Genomic_DNA"/>
</dbReference>
<sequence>MKPAAVLYAKDLPALQAFYEAALGLAARHAAPDHVVLESANFQLTLVRIPDAIASGIYIETPPRRRENVPVKLVFGVADIATARKQWPALGGTVDGPEREWAFEGARVCDAVDPEGNVLQLRS</sequence>
<proteinExistence type="predicted"/>
<reference evidence="2 3" key="1">
    <citation type="submission" date="2015-10" db="EMBL/GenBank/DDBJ databases">
        <title>Genome sequencing and analysis of members of genus Stenotrophomonas.</title>
        <authorList>
            <person name="Patil P.P."/>
            <person name="Midha S."/>
            <person name="Patil P.B."/>
        </authorList>
    </citation>
    <scope>NUCLEOTIDE SEQUENCE [LARGE SCALE GENOMIC DNA]</scope>
    <source>
        <strain evidence="2 3">JCM 16536</strain>
    </source>
</reference>
<dbReference type="Proteomes" id="UP000051802">
    <property type="component" value="Unassembled WGS sequence"/>
</dbReference>
<gene>
    <name evidence="2" type="ORF">ARC20_02210</name>
</gene>
<feature type="domain" description="Glyoxalase-like" evidence="1">
    <location>
        <begin position="6"/>
        <end position="120"/>
    </location>
</feature>
<dbReference type="AlphaFoldDB" id="A0A0Q9ZXX9"/>
<dbReference type="STRING" id="676599.ARC20_02210"/>
<evidence type="ECO:0000313" key="3">
    <source>
        <dbReference type="Proteomes" id="UP000051802"/>
    </source>
</evidence>
<evidence type="ECO:0000313" key="2">
    <source>
        <dbReference type="EMBL" id="KRG37727.1"/>
    </source>
</evidence>
<name>A0A0Q9ZXX9_9GAMM</name>
<comment type="caution">
    <text evidence="2">The sequence shown here is derived from an EMBL/GenBank/DDBJ whole genome shotgun (WGS) entry which is preliminary data.</text>
</comment>
<evidence type="ECO:0000259" key="1">
    <source>
        <dbReference type="Pfam" id="PF18029"/>
    </source>
</evidence>
<protein>
    <recommendedName>
        <fullName evidence="1">Glyoxalase-like domain-containing protein</fullName>
    </recommendedName>
</protein>
<dbReference type="Gene3D" id="3.10.180.10">
    <property type="entry name" value="2,3-Dihydroxybiphenyl 1,2-Dioxygenase, domain 1"/>
    <property type="match status" value="1"/>
</dbReference>
<keyword evidence="3" id="KW-1185">Reference proteome</keyword>
<accession>A0A0Q9ZXX9</accession>